<feature type="domain" description="Glyoxalase-like" evidence="1">
    <location>
        <begin position="5"/>
        <end position="179"/>
    </location>
</feature>
<accession>A0ABU9BHT8</accession>
<dbReference type="Gene3D" id="3.10.180.10">
    <property type="entry name" value="2,3-Dihydroxybiphenyl 1,2-Dioxygenase, domain 1"/>
    <property type="match status" value="1"/>
</dbReference>
<dbReference type="Pfam" id="PF13468">
    <property type="entry name" value="Glyoxalase_3"/>
    <property type="match status" value="1"/>
</dbReference>
<keyword evidence="3" id="KW-1185">Reference proteome</keyword>
<evidence type="ECO:0000313" key="3">
    <source>
        <dbReference type="Proteomes" id="UP001371218"/>
    </source>
</evidence>
<dbReference type="Proteomes" id="UP001371218">
    <property type="component" value="Unassembled WGS sequence"/>
</dbReference>
<name>A0ABU9BHT8_9BURK</name>
<dbReference type="RefSeq" id="WP_341423848.1">
    <property type="nucleotide sequence ID" value="NZ_JBBUTG010000001.1"/>
</dbReference>
<organism evidence="2 3">
    <name type="scientific">Ideonella lacteola</name>
    <dbReference type="NCBI Taxonomy" id="2984193"/>
    <lineage>
        <taxon>Bacteria</taxon>
        <taxon>Pseudomonadati</taxon>
        <taxon>Pseudomonadota</taxon>
        <taxon>Betaproteobacteria</taxon>
        <taxon>Burkholderiales</taxon>
        <taxon>Sphaerotilaceae</taxon>
        <taxon>Ideonella</taxon>
    </lineage>
</organism>
<reference evidence="2 3" key="1">
    <citation type="submission" date="2024-04" db="EMBL/GenBank/DDBJ databases">
        <title>Novel species of the genus Ideonella isolated from streams.</title>
        <authorList>
            <person name="Lu H."/>
        </authorList>
    </citation>
    <scope>NUCLEOTIDE SEQUENCE [LARGE SCALE GENOMIC DNA]</scope>
    <source>
        <strain evidence="2 3">DXS29W</strain>
    </source>
</reference>
<gene>
    <name evidence="2" type="ORF">AACH06_01650</name>
</gene>
<sequence length="210" mass="22446">MKLQLDHITVAALDLAEGVAWAQERLGVAIPPGGVHPLMGTHNHLMRLGEGLFLEVIAPQADTRPGRPRWFALDSPAARAELSRSPRLWTWVAGCSSLHAALGEVAGAAGPAVQVSRGTLTWRIGVSDDGAMPFDGAFPTLIEWPEGPHPSGRMADAGCTLRRLTIQHPRAEQLAGQLAPHLADPRVVVEPGDRCRLTAELDTPQGPRTL</sequence>
<dbReference type="EMBL" id="JBBUTG010000001">
    <property type="protein sequence ID" value="MEK8029512.1"/>
    <property type="molecule type" value="Genomic_DNA"/>
</dbReference>
<dbReference type="InterPro" id="IPR025870">
    <property type="entry name" value="Glyoxalase-like_dom"/>
</dbReference>
<evidence type="ECO:0000259" key="1">
    <source>
        <dbReference type="Pfam" id="PF13468"/>
    </source>
</evidence>
<protein>
    <submittedName>
        <fullName evidence="2">VOC family protein</fullName>
    </submittedName>
</protein>
<evidence type="ECO:0000313" key="2">
    <source>
        <dbReference type="EMBL" id="MEK8029512.1"/>
    </source>
</evidence>
<dbReference type="InterPro" id="IPR029068">
    <property type="entry name" value="Glyas_Bleomycin-R_OHBP_Dase"/>
</dbReference>
<comment type="caution">
    <text evidence="2">The sequence shown here is derived from an EMBL/GenBank/DDBJ whole genome shotgun (WGS) entry which is preliminary data.</text>
</comment>
<proteinExistence type="predicted"/>